<protein>
    <submittedName>
        <fullName evidence="1">Ketosteroid isomerase-like protein</fullName>
    </submittedName>
</protein>
<dbReference type="Gene3D" id="3.10.450.50">
    <property type="match status" value="1"/>
</dbReference>
<comment type="caution">
    <text evidence="1">The sequence shown here is derived from an EMBL/GenBank/DDBJ whole genome shotgun (WGS) entry which is preliminary data.</text>
</comment>
<dbReference type="InterPro" id="IPR037401">
    <property type="entry name" value="SnoaL-like"/>
</dbReference>
<dbReference type="InterPro" id="IPR032710">
    <property type="entry name" value="NTF2-like_dom_sf"/>
</dbReference>
<organism evidence="1">
    <name type="scientific">Nocardia globerula</name>
    <dbReference type="NCBI Taxonomy" id="1818"/>
    <lineage>
        <taxon>Bacteria</taxon>
        <taxon>Bacillati</taxon>
        <taxon>Actinomycetota</taxon>
        <taxon>Actinomycetes</taxon>
        <taxon>Mycobacteriales</taxon>
        <taxon>Nocardiaceae</taxon>
        <taxon>Nocardia</taxon>
    </lineage>
</organism>
<accession>A0A652YSQ8</accession>
<dbReference type="EMBL" id="VNIQ01000002">
    <property type="protein sequence ID" value="TYQ06112.1"/>
    <property type="molecule type" value="Genomic_DNA"/>
</dbReference>
<dbReference type="Pfam" id="PF12680">
    <property type="entry name" value="SnoaL_2"/>
    <property type="match status" value="1"/>
</dbReference>
<keyword evidence="1" id="KW-0413">Isomerase</keyword>
<proteinExistence type="predicted"/>
<reference evidence="1" key="1">
    <citation type="submission" date="2019-07" db="EMBL/GenBank/DDBJ databases">
        <title>Genomic Encyclopedia of Type Strains, Phase IV (KMG-IV): sequencing the most valuable type-strain genomes for metagenomic binning, comparative biology and taxonomic classification.</title>
        <authorList>
            <person name="Goeker M."/>
        </authorList>
    </citation>
    <scope>NUCLEOTIDE SEQUENCE</scope>
    <source>
        <strain evidence="1">DSM 44596</strain>
    </source>
</reference>
<name>A0A652YSQ8_NOCGL</name>
<evidence type="ECO:0000313" key="1">
    <source>
        <dbReference type="EMBL" id="TYQ06112.1"/>
    </source>
</evidence>
<dbReference type="SUPFAM" id="SSF54427">
    <property type="entry name" value="NTF2-like"/>
    <property type="match status" value="1"/>
</dbReference>
<dbReference type="AlphaFoldDB" id="A0A652YSQ8"/>
<dbReference type="GO" id="GO:0016853">
    <property type="term" value="F:isomerase activity"/>
    <property type="evidence" value="ECO:0007669"/>
    <property type="project" value="UniProtKB-KW"/>
</dbReference>
<sequence length="115" mass="12533">MTTHDSSWMKDYYAAWDSADADAIAAWFDADVVLEDVPTGHVASGVDQARSFVEGALERVPGATYEVKVGLVSDDTFAVEWVMHPYGLRGSSVGTLRAGKIASNRDYWNMLSKNG</sequence>
<gene>
    <name evidence="1" type="ORF">FNL38_102244</name>
</gene>